<protein>
    <recommendedName>
        <fullName evidence="3 8">Dihydrofolate reductase</fullName>
        <ecNumber evidence="3 8">1.5.1.3</ecNumber>
    </recommendedName>
</protein>
<dbReference type="PROSITE" id="PS00075">
    <property type="entry name" value="DHFR_1"/>
    <property type="match status" value="1"/>
</dbReference>
<evidence type="ECO:0000259" key="10">
    <source>
        <dbReference type="PROSITE" id="PS51330"/>
    </source>
</evidence>
<evidence type="ECO:0000256" key="8">
    <source>
        <dbReference type="PIRNR" id="PIRNR000194"/>
    </source>
</evidence>
<dbReference type="InterPro" id="IPR012259">
    <property type="entry name" value="DHFR"/>
</dbReference>
<comment type="function">
    <text evidence="7 8">Key enzyme in folate metabolism. Catalyzes an essential reaction for de novo glycine and purine synthesis, and for DNA precursor synthesis.</text>
</comment>
<dbReference type="Pfam" id="PF00186">
    <property type="entry name" value="DHFR_1"/>
    <property type="match status" value="1"/>
</dbReference>
<evidence type="ECO:0000256" key="7">
    <source>
        <dbReference type="ARBA" id="ARBA00025067"/>
    </source>
</evidence>
<reference evidence="12" key="1">
    <citation type="submission" date="2018-12" db="EMBL/GenBank/DDBJ databases">
        <title>Complete genome sequence of Roseovarius sp. MME-070.</title>
        <authorList>
            <person name="Nam Y.-D."/>
            <person name="Kang J."/>
            <person name="Chung W.-H."/>
            <person name="Park Y.S."/>
        </authorList>
    </citation>
    <scope>NUCLEOTIDE SEQUENCE [LARGE SCALE GENOMIC DNA]</scope>
    <source>
        <strain evidence="12">MME-070</strain>
    </source>
</reference>
<dbReference type="PANTHER" id="PTHR48069">
    <property type="entry name" value="DIHYDROFOLATE REDUCTASE"/>
    <property type="match status" value="1"/>
</dbReference>
<dbReference type="PIRSF" id="PIRSF000194">
    <property type="entry name" value="DHFR"/>
    <property type="match status" value="1"/>
</dbReference>
<evidence type="ECO:0000256" key="6">
    <source>
        <dbReference type="ARBA" id="ARBA00023002"/>
    </source>
</evidence>
<dbReference type="UniPathway" id="UPA00077">
    <property type="reaction ID" value="UER00158"/>
</dbReference>
<dbReference type="GO" id="GO:0050661">
    <property type="term" value="F:NADP binding"/>
    <property type="evidence" value="ECO:0007669"/>
    <property type="project" value="InterPro"/>
</dbReference>
<gene>
    <name evidence="11" type="ORF">EI983_05915</name>
</gene>
<dbReference type="EMBL" id="CP034348">
    <property type="protein sequence ID" value="QGX97835.1"/>
    <property type="molecule type" value="Genomic_DNA"/>
</dbReference>
<dbReference type="CDD" id="cd00209">
    <property type="entry name" value="DHFR"/>
    <property type="match status" value="1"/>
</dbReference>
<comment type="pathway">
    <text evidence="1 8">Cofactor biosynthesis; tetrahydrofolate biosynthesis; 5,6,7,8-tetrahydrofolate from 7,8-dihydrofolate: step 1/1.</text>
</comment>
<evidence type="ECO:0000313" key="11">
    <source>
        <dbReference type="EMBL" id="QGX97835.1"/>
    </source>
</evidence>
<dbReference type="PRINTS" id="PR00070">
    <property type="entry name" value="DHFR"/>
</dbReference>
<keyword evidence="12" id="KW-1185">Reference proteome</keyword>
<dbReference type="EC" id="1.5.1.3" evidence="3 8"/>
<dbReference type="GO" id="GO:0006730">
    <property type="term" value="P:one-carbon metabolic process"/>
    <property type="evidence" value="ECO:0007669"/>
    <property type="project" value="UniProtKB-KW"/>
</dbReference>
<evidence type="ECO:0000313" key="12">
    <source>
        <dbReference type="Proteomes" id="UP000428330"/>
    </source>
</evidence>
<dbReference type="RefSeq" id="WP_157706469.1">
    <property type="nucleotide sequence ID" value="NZ_CP034348.1"/>
</dbReference>
<evidence type="ECO:0000256" key="5">
    <source>
        <dbReference type="ARBA" id="ARBA00022857"/>
    </source>
</evidence>
<dbReference type="OrthoDB" id="9804315at2"/>
<keyword evidence="4 8" id="KW-0554">One-carbon metabolism</keyword>
<dbReference type="Gene3D" id="3.40.430.10">
    <property type="entry name" value="Dihydrofolate Reductase, subunit A"/>
    <property type="match status" value="1"/>
</dbReference>
<dbReference type="GO" id="GO:0046654">
    <property type="term" value="P:tetrahydrofolate biosynthetic process"/>
    <property type="evidence" value="ECO:0007669"/>
    <property type="project" value="UniProtKB-UniPathway"/>
</dbReference>
<evidence type="ECO:0000256" key="9">
    <source>
        <dbReference type="RuleBase" id="RU004474"/>
    </source>
</evidence>
<dbReference type="PROSITE" id="PS51330">
    <property type="entry name" value="DHFR_2"/>
    <property type="match status" value="1"/>
</dbReference>
<evidence type="ECO:0000256" key="1">
    <source>
        <dbReference type="ARBA" id="ARBA00004903"/>
    </source>
</evidence>
<dbReference type="Proteomes" id="UP000428330">
    <property type="component" value="Chromosome"/>
</dbReference>
<sequence>MITLVVARARNGAIGKEGDIPWHAPEDLRAFQRETMGGALIMGRRTWESLPVKPLKGRMNSVISRDASLTEHVFDSVEAAVIASYGAGYTRVYGIGGARIYEEMLPLAHRLLLTEVELDVPDADAFFPPIDEGEWVEARRTLLREDGPPCLLRDLIRRP</sequence>
<dbReference type="InterPro" id="IPR024072">
    <property type="entry name" value="DHFR-like_dom_sf"/>
</dbReference>
<keyword evidence="6 8" id="KW-0560">Oxidoreductase</keyword>
<feature type="domain" description="DHFR" evidence="10">
    <location>
        <begin position="1"/>
        <end position="159"/>
    </location>
</feature>
<organism evidence="11 12">
    <name type="scientific">Roseovarius faecimaris</name>
    <dbReference type="NCBI Taxonomy" id="2494550"/>
    <lineage>
        <taxon>Bacteria</taxon>
        <taxon>Pseudomonadati</taxon>
        <taxon>Pseudomonadota</taxon>
        <taxon>Alphaproteobacteria</taxon>
        <taxon>Rhodobacterales</taxon>
        <taxon>Roseobacteraceae</taxon>
        <taxon>Roseovarius</taxon>
    </lineage>
</organism>
<name>A0A6I6IMK7_9RHOB</name>
<comment type="catalytic activity">
    <reaction evidence="8">
        <text>(6S)-5,6,7,8-tetrahydrofolate + NADP(+) = 7,8-dihydrofolate + NADPH + H(+)</text>
        <dbReference type="Rhea" id="RHEA:15009"/>
        <dbReference type="ChEBI" id="CHEBI:15378"/>
        <dbReference type="ChEBI" id="CHEBI:57451"/>
        <dbReference type="ChEBI" id="CHEBI:57453"/>
        <dbReference type="ChEBI" id="CHEBI:57783"/>
        <dbReference type="ChEBI" id="CHEBI:58349"/>
        <dbReference type="EC" id="1.5.1.3"/>
    </reaction>
</comment>
<keyword evidence="5 8" id="KW-0521">NADP</keyword>
<dbReference type="AlphaFoldDB" id="A0A6I6IMK7"/>
<dbReference type="InterPro" id="IPR001796">
    <property type="entry name" value="DHFR_dom"/>
</dbReference>
<dbReference type="GO" id="GO:0046452">
    <property type="term" value="P:dihydrofolate metabolic process"/>
    <property type="evidence" value="ECO:0007669"/>
    <property type="project" value="TreeGrafter"/>
</dbReference>
<evidence type="ECO:0000256" key="2">
    <source>
        <dbReference type="ARBA" id="ARBA00009539"/>
    </source>
</evidence>
<accession>A0A6I6IMK7</accession>
<dbReference type="GO" id="GO:0046655">
    <property type="term" value="P:folic acid metabolic process"/>
    <property type="evidence" value="ECO:0007669"/>
    <property type="project" value="TreeGrafter"/>
</dbReference>
<evidence type="ECO:0000256" key="3">
    <source>
        <dbReference type="ARBA" id="ARBA00012856"/>
    </source>
</evidence>
<evidence type="ECO:0000256" key="4">
    <source>
        <dbReference type="ARBA" id="ARBA00022563"/>
    </source>
</evidence>
<proteinExistence type="inferred from homology"/>
<dbReference type="GO" id="GO:0004146">
    <property type="term" value="F:dihydrofolate reductase activity"/>
    <property type="evidence" value="ECO:0007669"/>
    <property type="project" value="UniProtKB-EC"/>
</dbReference>
<comment type="similarity">
    <text evidence="2 8 9">Belongs to the dihydrofolate reductase family.</text>
</comment>
<dbReference type="InterPro" id="IPR017925">
    <property type="entry name" value="DHFR_CS"/>
</dbReference>
<dbReference type="KEGG" id="rom:EI983_05915"/>
<dbReference type="PANTHER" id="PTHR48069:SF3">
    <property type="entry name" value="DIHYDROFOLATE REDUCTASE"/>
    <property type="match status" value="1"/>
</dbReference>
<dbReference type="SUPFAM" id="SSF53597">
    <property type="entry name" value="Dihydrofolate reductase-like"/>
    <property type="match status" value="1"/>
</dbReference>